<evidence type="ECO:0000313" key="9">
    <source>
        <dbReference type="Proteomes" id="UP001213000"/>
    </source>
</evidence>
<dbReference type="GO" id="GO:0006520">
    <property type="term" value="P:amino acid metabolic process"/>
    <property type="evidence" value="ECO:0007669"/>
    <property type="project" value="InterPro"/>
</dbReference>
<evidence type="ECO:0000256" key="1">
    <source>
        <dbReference type="ARBA" id="ARBA00001933"/>
    </source>
</evidence>
<sequence length="516" mass="56839">MLDIEEFRKAGYAAIDRICDYYYSLSSLPVKPSVSPGYLSHHIPKTLPESSEPFNHILDDYTKLILPGLTHWQHPSFFGFYPTACTFEGMIADLLVSSACNPGFNWASSPACTELEVLMMDWAAKLLGLHSDFHNSSSKGGGAIQTTASDSALTAVVAARSLYARTHPTVPHESLVLYTTTQTHSLGLKAAKILGLNVRAIEVKAEDGYSLRGEALRAALDEDLKNGKHPFMLIATVGTTSSGAIDNLPEIKQVAKDHPSLWIHIDAAWAGVALSCPEYRDQLYHAEINEIATSFCTNFHKWGLVNFDCSTLWVRDRTLLTEALDITPPFLRTKEGDSGLVIDYRNWHLALGRRFRSLKLWFVFRSYGAEGFRAYIKRCIAMNDSFITELKQTKLLELVTAPSLALSVFRISPSALASSPSSTSTEPTATLETLNTLTKSLYSRLTSRNDILLTQTVLNGVFCIRFVVGSERTVLEDVRKAVGVLVEEAEGVVAEWRKESVGVDGEVVVQNGNAVV</sequence>
<reference evidence="8" key="1">
    <citation type="submission" date="2022-07" db="EMBL/GenBank/DDBJ databases">
        <title>Genome Sequence of Leucocoprinus birnbaumii.</title>
        <authorList>
            <person name="Buettner E."/>
        </authorList>
    </citation>
    <scope>NUCLEOTIDE SEQUENCE</scope>
    <source>
        <strain evidence="8">VT141</strain>
    </source>
</reference>
<keyword evidence="9" id="KW-1185">Reference proteome</keyword>
<feature type="modified residue" description="N6-(pyridoxal phosphate)lysine" evidence="6">
    <location>
        <position position="301"/>
    </location>
</feature>
<dbReference type="PRINTS" id="PR00800">
    <property type="entry name" value="YHDCRBOXLASE"/>
</dbReference>
<dbReference type="PROSITE" id="PS00392">
    <property type="entry name" value="DDC_GAD_HDC_YDC"/>
    <property type="match status" value="1"/>
</dbReference>
<keyword evidence="4 6" id="KW-0663">Pyridoxal phosphate</keyword>
<name>A0AAD5YSB9_9AGAR</name>
<dbReference type="SUPFAM" id="SSF53383">
    <property type="entry name" value="PLP-dependent transferases"/>
    <property type="match status" value="1"/>
</dbReference>
<evidence type="ECO:0008006" key="10">
    <source>
        <dbReference type="Google" id="ProtNLM"/>
    </source>
</evidence>
<dbReference type="Gene3D" id="3.40.640.10">
    <property type="entry name" value="Type I PLP-dependent aspartate aminotransferase-like (Major domain)"/>
    <property type="match status" value="1"/>
</dbReference>
<keyword evidence="5 7" id="KW-0456">Lyase</keyword>
<dbReference type="InterPro" id="IPR015421">
    <property type="entry name" value="PyrdxlP-dep_Trfase_major"/>
</dbReference>
<organism evidence="8 9">
    <name type="scientific">Leucocoprinus birnbaumii</name>
    <dbReference type="NCBI Taxonomy" id="56174"/>
    <lineage>
        <taxon>Eukaryota</taxon>
        <taxon>Fungi</taxon>
        <taxon>Dikarya</taxon>
        <taxon>Basidiomycota</taxon>
        <taxon>Agaricomycotina</taxon>
        <taxon>Agaricomycetes</taxon>
        <taxon>Agaricomycetidae</taxon>
        <taxon>Agaricales</taxon>
        <taxon>Agaricineae</taxon>
        <taxon>Agaricaceae</taxon>
        <taxon>Leucocoprinus</taxon>
    </lineage>
</organism>
<dbReference type="InterPro" id="IPR010977">
    <property type="entry name" value="Aromatic_deC"/>
</dbReference>
<proteinExistence type="inferred from homology"/>
<dbReference type="AlphaFoldDB" id="A0AAD5YSB9"/>
<dbReference type="InterPro" id="IPR015422">
    <property type="entry name" value="PyrdxlP-dep_Trfase_small"/>
</dbReference>
<evidence type="ECO:0000256" key="5">
    <source>
        <dbReference type="ARBA" id="ARBA00023239"/>
    </source>
</evidence>
<evidence type="ECO:0000256" key="4">
    <source>
        <dbReference type="ARBA" id="ARBA00022898"/>
    </source>
</evidence>
<dbReference type="Proteomes" id="UP001213000">
    <property type="component" value="Unassembled WGS sequence"/>
</dbReference>
<dbReference type="InterPro" id="IPR021115">
    <property type="entry name" value="Pyridoxal-P_BS"/>
</dbReference>
<dbReference type="PANTHER" id="PTHR11999">
    <property type="entry name" value="GROUP II PYRIDOXAL-5-PHOSPHATE DECARBOXYLASE"/>
    <property type="match status" value="1"/>
</dbReference>
<dbReference type="GO" id="GO:0005737">
    <property type="term" value="C:cytoplasm"/>
    <property type="evidence" value="ECO:0007669"/>
    <property type="project" value="TreeGrafter"/>
</dbReference>
<protein>
    <recommendedName>
        <fullName evidence="10">Aromatic-L-amino-acid decarboxylase</fullName>
    </recommendedName>
</protein>
<dbReference type="GO" id="GO:0030170">
    <property type="term" value="F:pyridoxal phosphate binding"/>
    <property type="evidence" value="ECO:0007669"/>
    <property type="project" value="InterPro"/>
</dbReference>
<dbReference type="InterPro" id="IPR002129">
    <property type="entry name" value="PyrdxlP-dep_de-COase"/>
</dbReference>
<dbReference type="Gene3D" id="1.20.1340.10">
    <property type="entry name" value="dopa decarboxylase, N-terminal domain"/>
    <property type="match status" value="1"/>
</dbReference>
<evidence type="ECO:0000256" key="6">
    <source>
        <dbReference type="PIRSR" id="PIRSR602129-50"/>
    </source>
</evidence>
<dbReference type="Pfam" id="PF00282">
    <property type="entry name" value="Pyridoxal_deC"/>
    <property type="match status" value="1"/>
</dbReference>
<dbReference type="PANTHER" id="PTHR11999:SF70">
    <property type="entry name" value="MIP05841P"/>
    <property type="match status" value="1"/>
</dbReference>
<comment type="similarity">
    <text evidence="2 7">Belongs to the group II decarboxylase family.</text>
</comment>
<comment type="caution">
    <text evidence="8">The sequence shown here is derived from an EMBL/GenBank/DDBJ whole genome shotgun (WGS) entry which is preliminary data.</text>
</comment>
<accession>A0AAD5YSB9</accession>
<dbReference type="EMBL" id="JANIEX010000279">
    <property type="protein sequence ID" value="KAJ3569602.1"/>
    <property type="molecule type" value="Genomic_DNA"/>
</dbReference>
<evidence type="ECO:0000313" key="8">
    <source>
        <dbReference type="EMBL" id="KAJ3569602.1"/>
    </source>
</evidence>
<keyword evidence="3" id="KW-0210">Decarboxylase</keyword>
<evidence type="ECO:0000256" key="2">
    <source>
        <dbReference type="ARBA" id="ARBA00009533"/>
    </source>
</evidence>
<dbReference type="Gene3D" id="3.90.1150.10">
    <property type="entry name" value="Aspartate Aminotransferase, domain 1"/>
    <property type="match status" value="1"/>
</dbReference>
<gene>
    <name evidence="8" type="ORF">NP233_g4950</name>
</gene>
<comment type="cofactor">
    <cofactor evidence="1 6 7">
        <name>pyridoxal 5'-phosphate</name>
        <dbReference type="ChEBI" id="CHEBI:597326"/>
    </cofactor>
</comment>
<dbReference type="GO" id="GO:0019752">
    <property type="term" value="P:carboxylic acid metabolic process"/>
    <property type="evidence" value="ECO:0007669"/>
    <property type="project" value="InterPro"/>
</dbReference>
<dbReference type="InterPro" id="IPR015424">
    <property type="entry name" value="PyrdxlP-dep_Trfase"/>
</dbReference>
<evidence type="ECO:0000256" key="7">
    <source>
        <dbReference type="RuleBase" id="RU000382"/>
    </source>
</evidence>
<evidence type="ECO:0000256" key="3">
    <source>
        <dbReference type="ARBA" id="ARBA00022793"/>
    </source>
</evidence>
<dbReference type="GO" id="GO:0016831">
    <property type="term" value="F:carboxy-lyase activity"/>
    <property type="evidence" value="ECO:0007669"/>
    <property type="project" value="UniProtKB-KW"/>
</dbReference>